<dbReference type="Pfam" id="PF12081">
    <property type="entry name" value="GldM_1st"/>
    <property type="match status" value="1"/>
</dbReference>
<reference evidence="5 6" key="1">
    <citation type="submission" date="2016-11" db="EMBL/GenBank/DDBJ databases">
        <authorList>
            <person name="Jaros S."/>
            <person name="Januszkiewicz K."/>
            <person name="Wedrychowicz H."/>
        </authorList>
    </citation>
    <scope>NUCLEOTIDE SEQUENCE [LARGE SCALE GENOMIC DNA]</scope>
    <source>
        <strain evidence="5 6">DSM 26910</strain>
    </source>
</reference>
<dbReference type="Pfam" id="PF21601">
    <property type="entry name" value="GldM_2nd"/>
    <property type="match status" value="1"/>
</dbReference>
<feature type="domain" description="Gliding motility-associated protein GldM first immunoglobulin-like" evidence="3">
    <location>
        <begin position="246"/>
        <end position="341"/>
    </location>
</feature>
<dbReference type="AlphaFoldDB" id="A0A1M5FS21"/>
<dbReference type="InterPro" id="IPR048405">
    <property type="entry name" value="GldM_Ig-like-1"/>
</dbReference>
<feature type="domain" description="Gliding motility-associated protein GldM C-terminal" evidence="1">
    <location>
        <begin position="430"/>
        <end position="536"/>
    </location>
</feature>
<feature type="domain" description="Gliding motility-associated protein GldM second immunoglobulin-like" evidence="4">
    <location>
        <begin position="343"/>
        <end position="427"/>
    </location>
</feature>
<organism evidence="5 6">
    <name type="scientific">Mariniphaga anaerophila</name>
    <dbReference type="NCBI Taxonomy" id="1484053"/>
    <lineage>
        <taxon>Bacteria</taxon>
        <taxon>Pseudomonadati</taxon>
        <taxon>Bacteroidota</taxon>
        <taxon>Bacteroidia</taxon>
        <taxon>Marinilabiliales</taxon>
        <taxon>Prolixibacteraceae</taxon>
        <taxon>Mariniphaga</taxon>
    </lineage>
</organism>
<dbReference type="InterPro" id="IPR022719">
    <property type="entry name" value="Motility-assoc_prot_GldM_C"/>
</dbReference>
<dbReference type="OrthoDB" id="1490890at2"/>
<proteinExistence type="predicted"/>
<protein>
    <submittedName>
        <fullName evidence="5">Gliding motility-associated protein GldM</fullName>
    </submittedName>
</protein>
<dbReference type="InterPro" id="IPR022720">
    <property type="entry name" value="Motility-assoc_prot_GldM_N"/>
</dbReference>
<dbReference type="InterPro" id="IPR048406">
    <property type="entry name" value="GldM_Ig-like-2"/>
</dbReference>
<gene>
    <name evidence="5" type="ORF">SAMN05444274_11439</name>
</gene>
<evidence type="ECO:0000259" key="3">
    <source>
        <dbReference type="Pfam" id="PF21601"/>
    </source>
</evidence>
<sequence length="536" mass="59706">MGAKNCPETPRQKMINMMYIVLTAMLALNVAAEVLEAFKVVDISLLQTLETVDMKNAQVYARFEQAFAENETRVKEWKEKADIVKEKTDSLILFIGAIKKEMAIKSGATQVTEAQPLASNDFFLATADGDTLKISKADDLNVPSEFMITQKKATELKERVEEYRATLISLIDDSDEELRNTIMSALHTSDPKANIKEGGESKSWETERFLDKPLVAVLTLLSKIQIDVKNSEANLINYLYSQIDAGSFLFNKLGARVIPNSSMILQGDEYVAEVFLAAEDTTQQPEILINGRSVPVHDGKATYRIKTSEPGVFSWSGLIKYKTPAGIIKNYSFKQEYQVTQPSVTMSATRMNVFYRGLNNPFDVSGGGIPRENLEVTMTNGTVSRSGDAFIIKPNELDEPGRRTTVSVHANIGGERRLLGTSNWRVKRVPDPVAHVAGQAGGTIRKERLLVEDGVLAVLEDFDFDFKYTVTQFRVEISSAGGYVNFFESNSNRFTPEQKDQFRRLNPNSLIYIANIKAVGDDGTTRDIAPISFKIQ</sequence>
<dbReference type="Pfam" id="PF21602">
    <property type="entry name" value="GldM_3rd"/>
    <property type="match status" value="1"/>
</dbReference>
<evidence type="ECO:0000259" key="1">
    <source>
        <dbReference type="Pfam" id="PF12080"/>
    </source>
</evidence>
<dbReference type="RefSeq" id="WP_073003397.1">
    <property type="nucleotide sequence ID" value="NZ_FQUM01000014.1"/>
</dbReference>
<evidence type="ECO:0000313" key="6">
    <source>
        <dbReference type="Proteomes" id="UP000184164"/>
    </source>
</evidence>
<dbReference type="InterPro" id="IPR019859">
    <property type="entry name" value="Motility-assoc_prot_GldM"/>
</dbReference>
<feature type="domain" description="Gliding motility-associated protein GldM N-terminal" evidence="2">
    <location>
        <begin position="33"/>
        <end position="241"/>
    </location>
</feature>
<accession>A0A1M5FS21</accession>
<evidence type="ECO:0000259" key="4">
    <source>
        <dbReference type="Pfam" id="PF21602"/>
    </source>
</evidence>
<evidence type="ECO:0000259" key="2">
    <source>
        <dbReference type="Pfam" id="PF12081"/>
    </source>
</evidence>
<dbReference type="STRING" id="1484053.SAMN05444274_11439"/>
<evidence type="ECO:0000313" key="5">
    <source>
        <dbReference type="EMBL" id="SHF94266.1"/>
    </source>
</evidence>
<name>A0A1M5FS21_9BACT</name>
<dbReference type="Proteomes" id="UP000184164">
    <property type="component" value="Unassembled WGS sequence"/>
</dbReference>
<dbReference type="Pfam" id="PF12080">
    <property type="entry name" value="GldM_4th"/>
    <property type="match status" value="1"/>
</dbReference>
<dbReference type="EMBL" id="FQUM01000014">
    <property type="protein sequence ID" value="SHF94266.1"/>
    <property type="molecule type" value="Genomic_DNA"/>
</dbReference>
<keyword evidence="6" id="KW-1185">Reference proteome</keyword>
<dbReference type="NCBIfam" id="TIGR03517">
    <property type="entry name" value="GldM_gliding"/>
    <property type="match status" value="1"/>
</dbReference>